<feature type="transmembrane region" description="Helical" evidence="8">
    <location>
        <begin position="171"/>
        <end position="193"/>
    </location>
</feature>
<dbReference type="SUPFAM" id="SSF103473">
    <property type="entry name" value="MFS general substrate transporter"/>
    <property type="match status" value="2"/>
</dbReference>
<keyword evidence="3 8" id="KW-0812">Transmembrane</keyword>
<dbReference type="InterPro" id="IPR036259">
    <property type="entry name" value="MFS_trans_sf"/>
</dbReference>
<dbReference type="EMBL" id="FNIE01000014">
    <property type="protein sequence ID" value="SDO90781.1"/>
    <property type="molecule type" value="Genomic_DNA"/>
</dbReference>
<evidence type="ECO:0000256" key="6">
    <source>
        <dbReference type="ARBA" id="ARBA00023251"/>
    </source>
</evidence>
<gene>
    <name evidence="10" type="ORF">SAMN05216259_11431</name>
</gene>
<sequence>MADSGTRFPGGAPGAHAAGPQPSGGPGAAGAPDGTGTRAPAGTSTPTGAPTAAETATGPVSGLAAGPAAGPAAHPGAGRVLIAMCLGLMLSMLNSTLVNVTTPQIGTDLHASVTDLQWVADIYTLGYAGLLLPGGALGNRLGRRTAFLLGTGIFLAGSALCALAPDLAVLLGARVVQSVGAATMLPQTLSIVVTEYQAPAARARAVGIWAGVASLGLAAGPVLGGVCLAVADWRAGFGLVAVLAAAAWYLARRVVPAERHGRPATAHRLDVPGALLGVLALTALVYSLIEAGSYGWTAPRILAGYAVAVLAAAGFARVELRTARRGGNPLMPLAMWRSGGFVAANAAGLAYFLALFGILFFYSLELQQIRGYSALATGALFLPMTVCMALFAPVAGRLTNRFGLRPVLAFGLALTGAGCLLLATQPYGDGLPGLEWRLALVGAGSGLMSSTMSNAAVSTIDRRYVTMASAVHNTCRQIGSTLGVALLGAVLHARQTGALGAPLAKLRDPAARSAVKAAARHGSTSPAEAVGRLPTATRRALDTAAGHGFQSGLHLAMLISALILFACAATAAALLRPRP</sequence>
<dbReference type="PANTHER" id="PTHR42718:SF9">
    <property type="entry name" value="MAJOR FACILITATOR SUPERFAMILY MULTIDRUG TRANSPORTER MFSC"/>
    <property type="match status" value="1"/>
</dbReference>
<reference evidence="10 11" key="1">
    <citation type="submission" date="2016-10" db="EMBL/GenBank/DDBJ databases">
        <authorList>
            <person name="de Groot N.N."/>
        </authorList>
    </citation>
    <scope>NUCLEOTIDE SEQUENCE [LARGE SCALE GENOMIC DNA]</scope>
    <source>
        <strain evidence="10 11">CGMCC 4.2022</strain>
    </source>
</reference>
<evidence type="ECO:0000256" key="8">
    <source>
        <dbReference type="SAM" id="Phobius"/>
    </source>
</evidence>
<dbReference type="Proteomes" id="UP000199341">
    <property type="component" value="Unassembled WGS sequence"/>
</dbReference>
<feature type="transmembrane region" description="Helical" evidence="8">
    <location>
        <begin position="407"/>
        <end position="424"/>
    </location>
</feature>
<dbReference type="PANTHER" id="PTHR42718">
    <property type="entry name" value="MAJOR FACILITATOR SUPERFAMILY MULTIDRUG TRANSPORTER MFSC"/>
    <property type="match status" value="1"/>
</dbReference>
<dbReference type="CDD" id="cd17321">
    <property type="entry name" value="MFS_MMR_MDR_like"/>
    <property type="match status" value="1"/>
</dbReference>
<feature type="transmembrane region" description="Helical" evidence="8">
    <location>
        <begin position="118"/>
        <end position="138"/>
    </location>
</feature>
<accession>A0A1H0NDS2</accession>
<evidence type="ECO:0000256" key="4">
    <source>
        <dbReference type="ARBA" id="ARBA00022989"/>
    </source>
</evidence>
<feature type="transmembrane region" description="Helical" evidence="8">
    <location>
        <begin position="145"/>
        <end position="165"/>
    </location>
</feature>
<feature type="transmembrane region" description="Helical" evidence="8">
    <location>
        <begin position="341"/>
        <end position="362"/>
    </location>
</feature>
<evidence type="ECO:0000256" key="1">
    <source>
        <dbReference type="ARBA" id="ARBA00004651"/>
    </source>
</evidence>
<feature type="region of interest" description="Disordered" evidence="7">
    <location>
        <begin position="1"/>
        <end position="60"/>
    </location>
</feature>
<dbReference type="GO" id="GO:0022857">
    <property type="term" value="F:transmembrane transporter activity"/>
    <property type="evidence" value="ECO:0007669"/>
    <property type="project" value="InterPro"/>
</dbReference>
<keyword evidence="5 8" id="KW-0472">Membrane</keyword>
<evidence type="ECO:0000256" key="5">
    <source>
        <dbReference type="ARBA" id="ARBA00023136"/>
    </source>
</evidence>
<keyword evidence="2" id="KW-0813">Transport</keyword>
<dbReference type="PRINTS" id="PR01036">
    <property type="entry name" value="TCRTETB"/>
</dbReference>
<evidence type="ECO:0000256" key="2">
    <source>
        <dbReference type="ARBA" id="ARBA00022448"/>
    </source>
</evidence>
<dbReference type="Pfam" id="PF07690">
    <property type="entry name" value="MFS_1"/>
    <property type="match status" value="1"/>
</dbReference>
<evidence type="ECO:0000256" key="3">
    <source>
        <dbReference type="ARBA" id="ARBA00022692"/>
    </source>
</evidence>
<evidence type="ECO:0000313" key="11">
    <source>
        <dbReference type="Proteomes" id="UP000199341"/>
    </source>
</evidence>
<dbReference type="PROSITE" id="PS50850">
    <property type="entry name" value="MFS"/>
    <property type="match status" value="1"/>
</dbReference>
<protein>
    <submittedName>
        <fullName evidence="10">Drug resistance transporter, EmrB/QacA subfamily</fullName>
    </submittedName>
</protein>
<dbReference type="AlphaFoldDB" id="A0A1H0NDS2"/>
<feature type="transmembrane region" description="Helical" evidence="8">
    <location>
        <begin position="271"/>
        <end position="289"/>
    </location>
</feature>
<feature type="transmembrane region" description="Helical" evidence="8">
    <location>
        <begin position="555"/>
        <end position="575"/>
    </location>
</feature>
<dbReference type="STRING" id="310781.SAMN05216259_11431"/>
<feature type="compositionally biased region" description="Low complexity" evidence="7">
    <location>
        <begin position="29"/>
        <end position="60"/>
    </location>
</feature>
<feature type="transmembrane region" description="Helical" evidence="8">
    <location>
        <begin position="235"/>
        <end position="251"/>
    </location>
</feature>
<proteinExistence type="predicted"/>
<feature type="transmembrane region" description="Helical" evidence="8">
    <location>
        <begin position="80"/>
        <end position="98"/>
    </location>
</feature>
<evidence type="ECO:0000256" key="7">
    <source>
        <dbReference type="SAM" id="MobiDB-lite"/>
    </source>
</evidence>
<organism evidence="10 11">
    <name type="scientific">Actinacidiphila guanduensis</name>
    <dbReference type="NCBI Taxonomy" id="310781"/>
    <lineage>
        <taxon>Bacteria</taxon>
        <taxon>Bacillati</taxon>
        <taxon>Actinomycetota</taxon>
        <taxon>Actinomycetes</taxon>
        <taxon>Kitasatosporales</taxon>
        <taxon>Streptomycetaceae</taxon>
        <taxon>Actinacidiphila</taxon>
    </lineage>
</organism>
<dbReference type="InterPro" id="IPR011701">
    <property type="entry name" value="MFS"/>
</dbReference>
<evidence type="ECO:0000259" key="9">
    <source>
        <dbReference type="PROSITE" id="PS50850"/>
    </source>
</evidence>
<keyword evidence="4 8" id="KW-1133">Transmembrane helix</keyword>
<keyword evidence="11" id="KW-1185">Reference proteome</keyword>
<feature type="transmembrane region" description="Helical" evidence="8">
    <location>
        <begin position="205"/>
        <end position="223"/>
    </location>
</feature>
<name>A0A1H0NDS2_9ACTN</name>
<dbReference type="OrthoDB" id="9812221at2"/>
<feature type="transmembrane region" description="Helical" evidence="8">
    <location>
        <begin position="374"/>
        <end position="395"/>
    </location>
</feature>
<dbReference type="InterPro" id="IPR020846">
    <property type="entry name" value="MFS_dom"/>
</dbReference>
<feature type="transmembrane region" description="Helical" evidence="8">
    <location>
        <begin position="301"/>
        <end position="320"/>
    </location>
</feature>
<feature type="domain" description="Major facilitator superfamily (MFS) profile" evidence="9">
    <location>
        <begin position="80"/>
        <end position="578"/>
    </location>
</feature>
<dbReference type="GO" id="GO:0005886">
    <property type="term" value="C:plasma membrane"/>
    <property type="evidence" value="ECO:0007669"/>
    <property type="project" value="UniProtKB-SubCell"/>
</dbReference>
<comment type="subcellular location">
    <subcellularLocation>
        <location evidence="1">Cell membrane</location>
        <topology evidence="1">Multi-pass membrane protein</topology>
    </subcellularLocation>
</comment>
<dbReference type="Gene3D" id="1.20.1720.10">
    <property type="entry name" value="Multidrug resistance protein D"/>
    <property type="match status" value="1"/>
</dbReference>
<evidence type="ECO:0000313" key="10">
    <source>
        <dbReference type="EMBL" id="SDO90781.1"/>
    </source>
</evidence>
<dbReference type="Gene3D" id="1.20.1250.20">
    <property type="entry name" value="MFS general substrate transporter like domains"/>
    <property type="match status" value="1"/>
</dbReference>
<dbReference type="GO" id="GO:0046677">
    <property type="term" value="P:response to antibiotic"/>
    <property type="evidence" value="ECO:0007669"/>
    <property type="project" value="UniProtKB-KW"/>
</dbReference>
<keyword evidence="6" id="KW-0046">Antibiotic resistance</keyword>